<reference evidence="2" key="1">
    <citation type="submission" date="2021-02" db="EMBL/GenBank/DDBJ databases">
        <authorList>
            <person name="Nieuwenhuis M."/>
            <person name="Van De Peppel L.J.J."/>
        </authorList>
    </citation>
    <scope>NUCLEOTIDE SEQUENCE</scope>
    <source>
        <strain evidence="2">D49</strain>
    </source>
</reference>
<dbReference type="GO" id="GO:0004672">
    <property type="term" value="F:protein kinase activity"/>
    <property type="evidence" value="ECO:0007669"/>
    <property type="project" value="InterPro"/>
</dbReference>
<accession>A0A9P7FW57</accession>
<dbReference type="EMBL" id="JABCKI010005834">
    <property type="protein sequence ID" value="KAG5637383.1"/>
    <property type="molecule type" value="Genomic_DNA"/>
</dbReference>
<dbReference type="SUPFAM" id="SSF56112">
    <property type="entry name" value="Protein kinase-like (PK-like)"/>
    <property type="match status" value="1"/>
</dbReference>
<evidence type="ECO:0000313" key="3">
    <source>
        <dbReference type="Proteomes" id="UP000717328"/>
    </source>
</evidence>
<dbReference type="PROSITE" id="PS50011">
    <property type="entry name" value="PROTEIN_KINASE_DOM"/>
    <property type="match status" value="1"/>
</dbReference>
<comment type="caution">
    <text evidence="2">The sequence shown here is derived from an EMBL/GenBank/DDBJ whole genome shotgun (WGS) entry which is preliminary data.</text>
</comment>
<dbReference type="GO" id="GO:0005524">
    <property type="term" value="F:ATP binding"/>
    <property type="evidence" value="ECO:0007669"/>
    <property type="project" value="InterPro"/>
</dbReference>
<sequence length="229" mass="25824">MDAKILAWTSQSSMSSKGGSVRWQAPELFSVKNDDLIRNTTASDVYAWGCVCYEIFTGQLPFEAYGDAGVIYRVMMGEQPARPAESSPAWKMWGLTEKIWLLMEKCWAKNRDERPTTEQLLQRLIPWLSTDKRPTSSGDFLPPASFRAKMGPPKSDLLSVSELECILCQDPDPGSTIHGTLAGFQLPPRLVQLSRQWEYIRKGHDYTSFSELVSRARLPASPFNNDDAR</sequence>
<evidence type="ECO:0000313" key="2">
    <source>
        <dbReference type="EMBL" id="KAG5637383.1"/>
    </source>
</evidence>
<dbReference type="PANTHER" id="PTHR23257">
    <property type="entry name" value="SERINE-THREONINE PROTEIN KINASE"/>
    <property type="match status" value="1"/>
</dbReference>
<dbReference type="GO" id="GO:0007165">
    <property type="term" value="P:signal transduction"/>
    <property type="evidence" value="ECO:0007669"/>
    <property type="project" value="TreeGrafter"/>
</dbReference>
<organism evidence="2 3">
    <name type="scientific">Sphagnurus paluster</name>
    <dbReference type="NCBI Taxonomy" id="117069"/>
    <lineage>
        <taxon>Eukaryota</taxon>
        <taxon>Fungi</taxon>
        <taxon>Dikarya</taxon>
        <taxon>Basidiomycota</taxon>
        <taxon>Agaricomycotina</taxon>
        <taxon>Agaricomycetes</taxon>
        <taxon>Agaricomycetidae</taxon>
        <taxon>Agaricales</taxon>
        <taxon>Tricholomatineae</taxon>
        <taxon>Lyophyllaceae</taxon>
        <taxon>Sphagnurus</taxon>
    </lineage>
</organism>
<dbReference type="InterPro" id="IPR011009">
    <property type="entry name" value="Kinase-like_dom_sf"/>
</dbReference>
<proteinExistence type="predicted"/>
<evidence type="ECO:0000259" key="1">
    <source>
        <dbReference type="PROSITE" id="PS50011"/>
    </source>
</evidence>
<protein>
    <recommendedName>
        <fullName evidence="1">Protein kinase domain-containing protein</fullName>
    </recommendedName>
</protein>
<dbReference type="GO" id="GO:0005737">
    <property type="term" value="C:cytoplasm"/>
    <property type="evidence" value="ECO:0007669"/>
    <property type="project" value="TreeGrafter"/>
</dbReference>
<feature type="domain" description="Protein kinase" evidence="1">
    <location>
        <begin position="1"/>
        <end position="128"/>
    </location>
</feature>
<dbReference type="InterPro" id="IPR050167">
    <property type="entry name" value="Ser_Thr_protein_kinase"/>
</dbReference>
<reference evidence="2" key="2">
    <citation type="submission" date="2021-10" db="EMBL/GenBank/DDBJ databases">
        <title>Phylogenomics reveals ancestral predisposition of the termite-cultivated fungus Termitomyces towards a domesticated lifestyle.</title>
        <authorList>
            <person name="Auxier B."/>
            <person name="Grum-Grzhimaylo A."/>
            <person name="Cardenas M.E."/>
            <person name="Lodge J.D."/>
            <person name="Laessoe T."/>
            <person name="Pedersen O."/>
            <person name="Smith M.E."/>
            <person name="Kuyper T.W."/>
            <person name="Franco-Molano E.A."/>
            <person name="Baroni T.J."/>
            <person name="Aanen D.K."/>
        </authorList>
    </citation>
    <scope>NUCLEOTIDE SEQUENCE</scope>
    <source>
        <strain evidence="2">D49</strain>
    </source>
</reference>
<dbReference type="AlphaFoldDB" id="A0A9P7FW57"/>
<name>A0A9P7FW57_9AGAR</name>
<dbReference type="Gene3D" id="1.10.510.10">
    <property type="entry name" value="Transferase(Phosphotransferase) domain 1"/>
    <property type="match status" value="1"/>
</dbReference>
<dbReference type="InterPro" id="IPR001245">
    <property type="entry name" value="Ser-Thr/Tyr_kinase_cat_dom"/>
</dbReference>
<keyword evidence="3" id="KW-1185">Reference proteome</keyword>
<dbReference type="OrthoDB" id="4062651at2759"/>
<dbReference type="InterPro" id="IPR000719">
    <property type="entry name" value="Prot_kinase_dom"/>
</dbReference>
<gene>
    <name evidence="2" type="ORF">H0H81_004760</name>
</gene>
<dbReference type="PANTHER" id="PTHR23257:SF963">
    <property type="entry name" value="AT08303P"/>
    <property type="match status" value="1"/>
</dbReference>
<dbReference type="Pfam" id="PF07714">
    <property type="entry name" value="PK_Tyr_Ser-Thr"/>
    <property type="match status" value="1"/>
</dbReference>
<dbReference type="Proteomes" id="UP000717328">
    <property type="component" value="Unassembled WGS sequence"/>
</dbReference>